<accession>A0A371YSE1</accession>
<evidence type="ECO:0000313" key="2">
    <source>
        <dbReference type="EMBL" id="RFC84388.1"/>
    </source>
</evidence>
<evidence type="ECO:0000313" key="3">
    <source>
        <dbReference type="Proteomes" id="UP000240957"/>
    </source>
</evidence>
<dbReference type="Proteomes" id="UP001595455">
    <property type="component" value="Unassembled WGS sequence"/>
</dbReference>
<dbReference type="RefSeq" id="WP_107007515.1">
    <property type="nucleotide sequence ID" value="NZ_JBHRSF010000008.1"/>
</dbReference>
<evidence type="ECO:0000313" key="1">
    <source>
        <dbReference type="EMBL" id="MFC2994748.1"/>
    </source>
</evidence>
<evidence type="ECO:0000313" key="4">
    <source>
        <dbReference type="Proteomes" id="UP001595455"/>
    </source>
</evidence>
<dbReference type="AlphaFoldDB" id="A0A371YSE1"/>
<reference evidence="4" key="3">
    <citation type="journal article" date="2019" name="Int. J. Syst. Evol. Microbiol.">
        <title>The Global Catalogue of Microorganisms (GCM) 10K type strain sequencing project: providing services to taxonomists for standard genome sequencing and annotation.</title>
        <authorList>
            <consortium name="The Broad Institute Genomics Platform"/>
            <consortium name="The Broad Institute Genome Sequencing Center for Infectious Disease"/>
            <person name="Wu L."/>
            <person name="Ma J."/>
        </authorList>
    </citation>
    <scope>NUCLEOTIDE SEQUENCE [LARGE SCALE GENOMIC DNA]</scope>
    <source>
        <strain evidence="4">KCTC 62575</strain>
    </source>
</reference>
<comment type="caution">
    <text evidence="2">The sequence shown here is derived from an EMBL/GenBank/DDBJ whole genome shotgun (WGS) entry which is preliminary data.</text>
</comment>
<proteinExistence type="predicted"/>
<protein>
    <submittedName>
        <fullName evidence="2">Uncharacterized protein</fullName>
    </submittedName>
</protein>
<reference evidence="2 3" key="2">
    <citation type="submission" date="2018-08" db="EMBL/GenBank/DDBJ databases">
        <title>The draft genome of Acinetobacter sichuanensis strain WCHAc060041.</title>
        <authorList>
            <person name="Qin J."/>
            <person name="Feng Y."/>
            <person name="Zong Z."/>
        </authorList>
    </citation>
    <scope>NUCLEOTIDE SEQUENCE [LARGE SCALE GENOMIC DNA]</scope>
    <source>
        <strain evidence="2 3">WCHAc060041</strain>
    </source>
</reference>
<dbReference type="EMBL" id="JBHRSF010000008">
    <property type="protein sequence ID" value="MFC2994748.1"/>
    <property type="molecule type" value="Genomic_DNA"/>
</dbReference>
<organism evidence="2 3">
    <name type="scientific">Acinetobacter sichuanensis</name>
    <dbReference type="NCBI Taxonomy" id="2136183"/>
    <lineage>
        <taxon>Bacteria</taxon>
        <taxon>Pseudomonadati</taxon>
        <taxon>Pseudomonadota</taxon>
        <taxon>Gammaproteobacteria</taxon>
        <taxon>Moraxellales</taxon>
        <taxon>Moraxellaceae</taxon>
        <taxon>Acinetobacter</taxon>
    </lineage>
</organism>
<keyword evidence="4" id="KW-1185">Reference proteome</keyword>
<reference evidence="1" key="1">
    <citation type="journal article" date="2014" name="Int. J. Syst. Evol. Microbiol.">
        <title>Complete genome of a new Firmicutes species belonging to the dominant human colonic microbiota ('Ruminococcus bicirculans') reveals two chromosomes and a selective capacity to utilize plant glucans.</title>
        <authorList>
            <consortium name="NISC Comparative Sequencing Program"/>
            <person name="Wegmann U."/>
            <person name="Louis P."/>
            <person name="Goesmann A."/>
            <person name="Henrissat B."/>
            <person name="Duncan S.H."/>
            <person name="Flint H.J."/>
        </authorList>
    </citation>
    <scope>NUCLEOTIDE SEQUENCE</scope>
    <source>
        <strain evidence="1">KCTC 62575</strain>
    </source>
</reference>
<dbReference type="EMBL" id="PYIX02000007">
    <property type="protein sequence ID" value="RFC84388.1"/>
    <property type="molecule type" value="Genomic_DNA"/>
</dbReference>
<dbReference type="OrthoDB" id="6685773at2"/>
<reference evidence="1" key="4">
    <citation type="submission" date="2024-09" db="EMBL/GenBank/DDBJ databases">
        <authorList>
            <person name="Sun Q."/>
            <person name="Mori K."/>
        </authorList>
    </citation>
    <scope>NUCLEOTIDE SEQUENCE</scope>
    <source>
        <strain evidence="1">KCTC 62575</strain>
    </source>
</reference>
<name>A0A371YSE1_9GAMM</name>
<gene>
    <name evidence="1" type="ORF">ACFODO_05550</name>
    <name evidence="2" type="ORF">C9E89_006880</name>
</gene>
<dbReference type="Proteomes" id="UP000240957">
    <property type="component" value="Unassembled WGS sequence"/>
</dbReference>
<sequence length="203" mass="23679">MSKIQFLKYSLIIYLLEISVSFAAIDTELEHVIQTVSYAFNVQDVQTIRQYIHPQYGYIYWNKIGVPINQSFYTRSEFSFPQYEANGSNMWFYQAPKANQKLIKSTQLPTMDCTSWNKSGLFYTTNNRKPFSELSKNNQDIIEMSQQELDLELKKILPFEKQLVELQYVGKSKDIGDDMLLFFSKINGKWYFSALDNAGNCDA</sequence>